<feature type="compositionally biased region" description="Low complexity" evidence="1">
    <location>
        <begin position="128"/>
        <end position="139"/>
    </location>
</feature>
<dbReference type="Proteomes" id="UP000015102">
    <property type="component" value="Unassembled WGS sequence"/>
</dbReference>
<dbReference type="Gene3D" id="2.30.29.30">
    <property type="entry name" value="Pleckstrin-homology domain (PH domain)/Phosphotyrosine-binding domain (PTB)"/>
    <property type="match status" value="1"/>
</dbReference>
<dbReference type="InterPro" id="IPR011993">
    <property type="entry name" value="PH-like_dom_sf"/>
</dbReference>
<proteinExistence type="predicted"/>
<reference evidence="4" key="1">
    <citation type="submission" date="2013-02" db="EMBL/GenBank/DDBJ databases">
        <authorList>
            <person name="Hughes D."/>
        </authorList>
    </citation>
    <scope>NUCLEOTIDE SEQUENCE</scope>
    <source>
        <strain>Durham</strain>
        <strain evidence="4">NC isolate 2 -- Noor lab</strain>
    </source>
</reference>
<reference evidence="3" key="2">
    <citation type="submission" date="2015-06" db="UniProtKB">
        <authorList>
            <consortium name="EnsemblMetazoa"/>
        </authorList>
    </citation>
    <scope>IDENTIFICATION</scope>
</reference>
<dbReference type="EMBL" id="CAQQ02132445">
    <property type="status" value="NOT_ANNOTATED_CDS"/>
    <property type="molecule type" value="Genomic_DNA"/>
</dbReference>
<evidence type="ECO:0000313" key="3">
    <source>
        <dbReference type="EnsemblMetazoa" id="MESCA010132-PA"/>
    </source>
</evidence>
<dbReference type="GO" id="GO:0005886">
    <property type="term" value="C:plasma membrane"/>
    <property type="evidence" value="ECO:0007669"/>
    <property type="project" value="TreeGrafter"/>
</dbReference>
<dbReference type="CDD" id="cd13220">
    <property type="entry name" value="PH-GRAM_GRAMDC"/>
    <property type="match status" value="1"/>
</dbReference>
<name>T1H1R4_MEGSC</name>
<dbReference type="Pfam" id="PF02893">
    <property type="entry name" value="GRAM"/>
    <property type="match status" value="1"/>
</dbReference>
<dbReference type="GO" id="GO:0032934">
    <property type="term" value="F:sterol binding"/>
    <property type="evidence" value="ECO:0007669"/>
    <property type="project" value="TreeGrafter"/>
</dbReference>
<protein>
    <recommendedName>
        <fullName evidence="2">GRAM domain-containing protein</fullName>
    </recommendedName>
</protein>
<dbReference type="STRING" id="36166.T1H1R4"/>
<dbReference type="InterPro" id="IPR051482">
    <property type="entry name" value="Cholesterol_transport"/>
</dbReference>
<dbReference type="GO" id="GO:0005789">
    <property type="term" value="C:endoplasmic reticulum membrane"/>
    <property type="evidence" value="ECO:0007669"/>
    <property type="project" value="TreeGrafter"/>
</dbReference>
<feature type="region of interest" description="Disordered" evidence="1">
    <location>
        <begin position="115"/>
        <end position="141"/>
    </location>
</feature>
<dbReference type="GO" id="GO:0032366">
    <property type="term" value="P:intracellular sterol transport"/>
    <property type="evidence" value="ECO:0007669"/>
    <property type="project" value="TreeGrafter"/>
</dbReference>
<organism evidence="3 4">
    <name type="scientific">Megaselia scalaris</name>
    <name type="common">Humpbacked fly</name>
    <name type="synonym">Phora scalaris</name>
    <dbReference type="NCBI Taxonomy" id="36166"/>
    <lineage>
        <taxon>Eukaryota</taxon>
        <taxon>Metazoa</taxon>
        <taxon>Ecdysozoa</taxon>
        <taxon>Arthropoda</taxon>
        <taxon>Hexapoda</taxon>
        <taxon>Insecta</taxon>
        <taxon>Pterygota</taxon>
        <taxon>Neoptera</taxon>
        <taxon>Endopterygota</taxon>
        <taxon>Diptera</taxon>
        <taxon>Brachycera</taxon>
        <taxon>Muscomorpha</taxon>
        <taxon>Platypezoidea</taxon>
        <taxon>Phoridae</taxon>
        <taxon>Megaseliini</taxon>
        <taxon>Megaselia</taxon>
    </lineage>
</organism>
<dbReference type="AlphaFoldDB" id="T1H1R4"/>
<evidence type="ECO:0000313" key="4">
    <source>
        <dbReference type="Proteomes" id="UP000015102"/>
    </source>
</evidence>
<dbReference type="HOGENOM" id="CLU_1566812_0_0_1"/>
<dbReference type="PANTHER" id="PTHR23319:SF13">
    <property type="entry name" value="GRAM DOMAIN-CONTAINING PROTEIN"/>
    <property type="match status" value="1"/>
</dbReference>
<dbReference type="EnsemblMetazoa" id="MESCA010132-RA">
    <property type="protein sequence ID" value="MESCA010132-PA"/>
    <property type="gene ID" value="MESCA010132"/>
</dbReference>
<dbReference type="PANTHER" id="PTHR23319">
    <property type="entry name" value="GRAM DOMAIN CONTAINING 1B, ISOFORM E"/>
    <property type="match status" value="1"/>
</dbReference>
<evidence type="ECO:0000256" key="1">
    <source>
        <dbReference type="SAM" id="MobiDB-lite"/>
    </source>
</evidence>
<dbReference type="GO" id="GO:0140268">
    <property type="term" value="C:endoplasmic reticulum-plasma membrane contact site"/>
    <property type="evidence" value="ECO:0007669"/>
    <property type="project" value="TreeGrafter"/>
</dbReference>
<dbReference type="GO" id="GO:0120015">
    <property type="term" value="F:sterol transfer activity"/>
    <property type="evidence" value="ECO:0007669"/>
    <property type="project" value="TreeGrafter"/>
</dbReference>
<dbReference type="SMART" id="SM00568">
    <property type="entry name" value="GRAM"/>
    <property type="match status" value="1"/>
</dbReference>
<feature type="domain" description="GRAM" evidence="2">
    <location>
        <begin position="1"/>
        <end position="49"/>
    </location>
</feature>
<evidence type="ECO:0000259" key="2">
    <source>
        <dbReference type="SMART" id="SM00568"/>
    </source>
</evidence>
<dbReference type="InterPro" id="IPR004182">
    <property type="entry name" value="GRAM"/>
</dbReference>
<keyword evidence="4" id="KW-1185">Reference proteome</keyword>
<sequence length="171" mass="18388">FSCALVSDILLQGHLYITQNNLAFYSNVFGFVTKLVIPTSAVIRISKEKTAKIIPNAVGVATSDERHVFGSFISREAAFRLLCSVCPAPLQCEQLPKIVPELEISEECSIEDDSSCSISGNESPPQLVDVTSTTTTTSDASQNVIRHRPAVKEIKRTESSASTSLATGILA</sequence>
<accession>T1H1R4</accession>